<dbReference type="Proteomes" id="UP000549394">
    <property type="component" value="Unassembled WGS sequence"/>
</dbReference>
<evidence type="ECO:0000313" key="5">
    <source>
        <dbReference type="EMBL" id="CAD5121400.1"/>
    </source>
</evidence>
<accession>A0A7I8W3R6</accession>
<evidence type="ECO:0000256" key="2">
    <source>
        <dbReference type="PROSITE-ProRule" id="PRU00176"/>
    </source>
</evidence>
<organism evidence="5 6">
    <name type="scientific">Dimorphilus gyrociliatus</name>
    <dbReference type="NCBI Taxonomy" id="2664684"/>
    <lineage>
        <taxon>Eukaryota</taxon>
        <taxon>Metazoa</taxon>
        <taxon>Spiralia</taxon>
        <taxon>Lophotrochozoa</taxon>
        <taxon>Annelida</taxon>
        <taxon>Polychaeta</taxon>
        <taxon>Polychaeta incertae sedis</taxon>
        <taxon>Dinophilidae</taxon>
        <taxon>Dimorphilus</taxon>
    </lineage>
</organism>
<feature type="compositionally biased region" description="Polar residues" evidence="3">
    <location>
        <begin position="119"/>
        <end position="133"/>
    </location>
</feature>
<gene>
    <name evidence="5" type="ORF">DGYR_LOCUS9358</name>
</gene>
<evidence type="ECO:0000256" key="1">
    <source>
        <dbReference type="ARBA" id="ARBA00022884"/>
    </source>
</evidence>
<proteinExistence type="predicted"/>
<dbReference type="OrthoDB" id="79941at2759"/>
<dbReference type="SMART" id="SM00360">
    <property type="entry name" value="RRM"/>
    <property type="match status" value="1"/>
</dbReference>
<feature type="compositionally biased region" description="Basic and acidic residues" evidence="3">
    <location>
        <begin position="78"/>
        <end position="88"/>
    </location>
</feature>
<reference evidence="5 6" key="1">
    <citation type="submission" date="2020-08" db="EMBL/GenBank/DDBJ databases">
        <authorList>
            <person name="Hejnol A."/>
        </authorList>
    </citation>
    <scope>NUCLEOTIDE SEQUENCE [LARGE SCALE GENOMIC DNA]</scope>
</reference>
<dbReference type="InterPro" id="IPR000504">
    <property type="entry name" value="RRM_dom"/>
</dbReference>
<dbReference type="PROSITE" id="PS50102">
    <property type="entry name" value="RRM"/>
    <property type="match status" value="1"/>
</dbReference>
<dbReference type="AlphaFoldDB" id="A0A7I8W3R6"/>
<feature type="region of interest" description="Disordered" evidence="3">
    <location>
        <begin position="71"/>
        <end position="136"/>
    </location>
</feature>
<evidence type="ECO:0000313" key="6">
    <source>
        <dbReference type="Proteomes" id="UP000549394"/>
    </source>
</evidence>
<dbReference type="InterPro" id="IPR012677">
    <property type="entry name" value="Nucleotide-bd_a/b_plait_sf"/>
</dbReference>
<dbReference type="InterPro" id="IPR050502">
    <property type="entry name" value="Euk_RNA-bind_prot"/>
</dbReference>
<keyword evidence="6" id="KW-1185">Reference proteome</keyword>
<dbReference type="SUPFAM" id="SSF54928">
    <property type="entry name" value="RNA-binding domain, RBD"/>
    <property type="match status" value="1"/>
</dbReference>
<protein>
    <submittedName>
        <fullName evidence="5">DgyrCDS9922</fullName>
    </submittedName>
</protein>
<dbReference type="InterPro" id="IPR035979">
    <property type="entry name" value="RBD_domain_sf"/>
</dbReference>
<dbReference type="PANTHER" id="PTHR48025:SF1">
    <property type="entry name" value="RRM DOMAIN-CONTAINING PROTEIN"/>
    <property type="match status" value="1"/>
</dbReference>
<name>A0A7I8W3R6_9ANNE</name>
<keyword evidence="1 2" id="KW-0694">RNA-binding</keyword>
<dbReference type="Gene3D" id="3.30.70.330">
    <property type="match status" value="1"/>
</dbReference>
<dbReference type="EMBL" id="CAJFCJ010000014">
    <property type="protein sequence ID" value="CAD5121400.1"/>
    <property type="molecule type" value="Genomic_DNA"/>
</dbReference>
<dbReference type="GO" id="GO:0005634">
    <property type="term" value="C:nucleus"/>
    <property type="evidence" value="ECO:0007669"/>
    <property type="project" value="TreeGrafter"/>
</dbReference>
<comment type="caution">
    <text evidence="5">The sequence shown here is derived from an EMBL/GenBank/DDBJ whole genome shotgun (WGS) entry which is preliminary data.</text>
</comment>
<evidence type="ECO:0000259" key="4">
    <source>
        <dbReference type="PROSITE" id="PS50102"/>
    </source>
</evidence>
<evidence type="ECO:0000256" key="3">
    <source>
        <dbReference type="SAM" id="MobiDB-lite"/>
    </source>
</evidence>
<dbReference type="GO" id="GO:0003729">
    <property type="term" value="F:mRNA binding"/>
    <property type="evidence" value="ECO:0007669"/>
    <property type="project" value="TreeGrafter"/>
</dbReference>
<dbReference type="PANTHER" id="PTHR48025">
    <property type="entry name" value="OS02G0815200 PROTEIN"/>
    <property type="match status" value="1"/>
</dbReference>
<dbReference type="Pfam" id="PF00076">
    <property type="entry name" value="RRM_1"/>
    <property type="match status" value="1"/>
</dbReference>
<feature type="compositionally biased region" description="Gly residues" evidence="3">
    <location>
        <begin position="92"/>
        <end position="115"/>
    </location>
</feature>
<sequence length="228" mass="25221">MVKLFVGNIPDDLYSNELRELFEEYGTVEEATRLSKFAFVHMPNEEEANRALKGLDKYHLRGFNINVEISTSTAGEKGGPRNRGDGTHGRSRGGNGGPIRVGNGGGGGGAGGNRGGFQSRYNPYNLPPSNQHYQPPGYRSEYERYFEKRPLNDMERRLLNVLLRRQDDFDGPRMTQQQSTLWDPYNRPPPDAYKRGNEGPGGVSTLTSITASTAANNTTSGINTYRSA</sequence>
<feature type="domain" description="RRM" evidence="4">
    <location>
        <begin position="2"/>
        <end position="72"/>
    </location>
</feature>